<dbReference type="Proteomes" id="UP001153636">
    <property type="component" value="Chromosome 2"/>
</dbReference>
<evidence type="ECO:0000313" key="14">
    <source>
        <dbReference type="Proteomes" id="UP001153636"/>
    </source>
</evidence>
<feature type="domain" description="BSD" evidence="12">
    <location>
        <begin position="180"/>
        <end position="232"/>
    </location>
</feature>
<dbReference type="SMART" id="SM00751">
    <property type="entry name" value="BSD"/>
    <property type="match status" value="2"/>
</dbReference>
<protein>
    <recommendedName>
        <fullName evidence="10">General transcription factor IIH subunit 1</fullName>
    </recommendedName>
</protein>
<dbReference type="FunFam" id="2.30.29.30:FF:000115">
    <property type="entry name" value="General transcription factor IIH subunit 1"/>
    <property type="match status" value="1"/>
</dbReference>
<dbReference type="Gene3D" id="6.10.140.1200">
    <property type="match status" value="1"/>
</dbReference>
<dbReference type="SUPFAM" id="SSF140383">
    <property type="entry name" value="BSD domain-like"/>
    <property type="match status" value="2"/>
</dbReference>
<accession>A0A9P0GCZ8</accession>
<evidence type="ECO:0000256" key="8">
    <source>
        <dbReference type="ARBA" id="ARBA00023242"/>
    </source>
</evidence>
<dbReference type="GO" id="GO:0000439">
    <property type="term" value="C:transcription factor TFIIH core complex"/>
    <property type="evidence" value="ECO:0007669"/>
    <property type="project" value="InterPro"/>
</dbReference>
<keyword evidence="6" id="KW-0804">Transcription</keyword>
<organism evidence="13 14">
    <name type="scientific">Psylliodes chrysocephalus</name>
    <dbReference type="NCBI Taxonomy" id="3402493"/>
    <lineage>
        <taxon>Eukaryota</taxon>
        <taxon>Metazoa</taxon>
        <taxon>Ecdysozoa</taxon>
        <taxon>Arthropoda</taxon>
        <taxon>Hexapoda</taxon>
        <taxon>Insecta</taxon>
        <taxon>Pterygota</taxon>
        <taxon>Neoptera</taxon>
        <taxon>Endopterygota</taxon>
        <taxon>Coleoptera</taxon>
        <taxon>Polyphaga</taxon>
        <taxon>Cucujiformia</taxon>
        <taxon>Chrysomeloidea</taxon>
        <taxon>Chrysomelidae</taxon>
        <taxon>Galerucinae</taxon>
        <taxon>Alticini</taxon>
        <taxon>Psylliodes</taxon>
    </lineage>
</organism>
<dbReference type="PANTHER" id="PTHR12856">
    <property type="entry name" value="TRANSCRIPTION INITIATION FACTOR IIH-RELATED"/>
    <property type="match status" value="1"/>
</dbReference>
<dbReference type="InterPro" id="IPR005607">
    <property type="entry name" value="BSD_dom"/>
</dbReference>
<dbReference type="GO" id="GO:0006351">
    <property type="term" value="P:DNA-templated transcription"/>
    <property type="evidence" value="ECO:0007669"/>
    <property type="project" value="InterPro"/>
</dbReference>
<keyword evidence="5" id="KW-0805">Transcription regulation</keyword>
<evidence type="ECO:0000256" key="5">
    <source>
        <dbReference type="ARBA" id="ARBA00023015"/>
    </source>
</evidence>
<evidence type="ECO:0000256" key="7">
    <source>
        <dbReference type="ARBA" id="ARBA00023204"/>
    </source>
</evidence>
<keyword evidence="7" id="KW-0234">DNA repair</keyword>
<dbReference type="Gene3D" id="2.30.29.30">
    <property type="entry name" value="Pleckstrin-homology domain (PH domain)/Phosphotyrosine-binding domain (PTB)"/>
    <property type="match status" value="1"/>
</dbReference>
<dbReference type="SUPFAM" id="SSF50729">
    <property type="entry name" value="PH domain-like"/>
    <property type="match status" value="1"/>
</dbReference>
<evidence type="ECO:0000256" key="11">
    <source>
        <dbReference type="SAM" id="MobiDB-lite"/>
    </source>
</evidence>
<dbReference type="GO" id="GO:0006289">
    <property type="term" value="P:nucleotide-excision repair"/>
    <property type="evidence" value="ECO:0007669"/>
    <property type="project" value="InterPro"/>
</dbReference>
<dbReference type="PROSITE" id="PS50858">
    <property type="entry name" value="BSD"/>
    <property type="match status" value="2"/>
</dbReference>
<proteinExistence type="inferred from homology"/>
<comment type="similarity">
    <text evidence="2">Belongs to the TFB1 family.</text>
</comment>
<keyword evidence="4" id="KW-0227">DNA damage</keyword>
<dbReference type="OrthoDB" id="360521at2759"/>
<evidence type="ECO:0000256" key="2">
    <source>
        <dbReference type="ARBA" id="ARBA00009448"/>
    </source>
</evidence>
<feature type="domain" description="BSD" evidence="12">
    <location>
        <begin position="102"/>
        <end position="157"/>
    </location>
</feature>
<dbReference type="InterPro" id="IPR027079">
    <property type="entry name" value="Tfb1/GTF2H1"/>
</dbReference>
<dbReference type="CDD" id="cd13229">
    <property type="entry name" value="PH_TFIIH"/>
    <property type="match status" value="1"/>
</dbReference>
<evidence type="ECO:0000256" key="4">
    <source>
        <dbReference type="ARBA" id="ARBA00022763"/>
    </source>
</evidence>
<dbReference type="Pfam" id="PF08567">
    <property type="entry name" value="PH_TFIIH"/>
    <property type="match status" value="1"/>
</dbReference>
<dbReference type="InterPro" id="IPR011993">
    <property type="entry name" value="PH-like_dom_sf"/>
</dbReference>
<keyword evidence="8" id="KW-0539">Nucleus</keyword>
<comment type="function">
    <text evidence="9">Component of the general transcription and DNA repair factor IIH (TFIIH) core complex, which is involved in general and transcription-coupled nucleotide excision repair (NER) of damaged DNA and, when complexed to CAK, in RNA transcription by RNA polymerase II. In NER, TFIIH acts by opening DNA around the lesion to allow the excision of the damaged oligonucleotide and its replacement by a new DNA fragment. In transcription, TFIIH has an essential role in transcription initiation. When the pre-initiation complex (PIC) has been established, TFIIH is required for promoter opening and promoter escape. Phosphorylation of the C-terminal tail (CTD) of the largest subunit of RNA polymerase II by the kinase module CAK controls the initiation of transcription.</text>
</comment>
<gene>
    <name evidence="13" type="ORF">PSYICH_LOCUS7170</name>
</gene>
<feature type="region of interest" description="Disordered" evidence="11">
    <location>
        <begin position="320"/>
        <end position="350"/>
    </location>
</feature>
<comment type="subcellular location">
    <subcellularLocation>
        <location evidence="1">Nucleus</location>
    </subcellularLocation>
</comment>
<evidence type="ECO:0000259" key="12">
    <source>
        <dbReference type="PROSITE" id="PS50858"/>
    </source>
</evidence>
<evidence type="ECO:0000256" key="1">
    <source>
        <dbReference type="ARBA" id="ARBA00004123"/>
    </source>
</evidence>
<dbReference type="EMBL" id="OV651814">
    <property type="protein sequence ID" value="CAH1106386.1"/>
    <property type="molecule type" value="Genomic_DNA"/>
</dbReference>
<dbReference type="Pfam" id="PF03909">
    <property type="entry name" value="BSD"/>
    <property type="match status" value="1"/>
</dbReference>
<reference evidence="13" key="1">
    <citation type="submission" date="2022-01" db="EMBL/GenBank/DDBJ databases">
        <authorList>
            <person name="King R."/>
        </authorList>
    </citation>
    <scope>NUCLEOTIDE SEQUENCE</scope>
</reference>
<evidence type="ECO:0000256" key="3">
    <source>
        <dbReference type="ARBA" id="ARBA00022737"/>
    </source>
</evidence>
<evidence type="ECO:0000313" key="13">
    <source>
        <dbReference type="EMBL" id="CAH1106386.1"/>
    </source>
</evidence>
<evidence type="ECO:0000256" key="6">
    <source>
        <dbReference type="ARBA" id="ARBA00023163"/>
    </source>
</evidence>
<feature type="compositionally biased region" description="Polar residues" evidence="11">
    <location>
        <begin position="320"/>
        <end position="348"/>
    </location>
</feature>
<keyword evidence="3" id="KW-0677">Repeat</keyword>
<dbReference type="InterPro" id="IPR013876">
    <property type="entry name" value="TFIIH_BTF_p62_N"/>
</dbReference>
<name>A0A9P0GCZ8_9CUCU</name>
<dbReference type="InterPro" id="IPR035925">
    <property type="entry name" value="BSD_dom_sf"/>
</dbReference>
<keyword evidence="14" id="KW-1185">Reference proteome</keyword>
<evidence type="ECO:0000256" key="9">
    <source>
        <dbReference type="ARBA" id="ARBA00057028"/>
    </source>
</evidence>
<dbReference type="AlphaFoldDB" id="A0A9P0GCZ8"/>
<evidence type="ECO:0000256" key="10">
    <source>
        <dbReference type="ARBA" id="ARBA00070129"/>
    </source>
</evidence>
<sequence length="554" mass="62857">MSTSMEDVLLQVSQVRYKKGDGTLFLMDQRLIWMVENKDTVVVSHPYADIKSQKISPEGKAKVQLQVVLHNGVSSTFHFTNKTGIHGQLADRDKVKEMLQTLLPKFKRKVDRELEEKNKLLSSNPALLQLYKDLVMTEVVTSEEFWSQHAQQYTEKQKQQPQEIGVSGAFLADIKPQTDGCNGLKYNITPDIIECIFKTYPAVKKKYIDNVPSKLSESQFWTKFFQSHYFHRDRKYAESKDIFTECGKIDDQEMKKDIQTGVDDPFVNLTEFEDKTLDEGYGTGSNQLPGHSGTVSQAMIKRFNQHSIMVLKSCTTKTTATPAQQNGTDPNFSNINGENTSGESTTSAAVGKRKRLLEKITYDDLEDVESKKNATSVHLNLSKIERYLHGPMPDSNTDYINSSEASSILRGVIQETRQWNSRYPATSLVTPAAAVGALGELSPGGALMRGFQEQSLAQLVPPDIEKEVRNLYLALCELLKHFWRCFPPTTSTTEVKLIKMHEALNRFHTAKLKPFEDKLLRELSPLSHHLTKHLNQLLNAAYQKFSNWQKIKSR</sequence>